<dbReference type="InterPro" id="IPR036890">
    <property type="entry name" value="HATPase_C_sf"/>
</dbReference>
<evidence type="ECO:0000313" key="3">
    <source>
        <dbReference type="EMBL" id="NYI98275.1"/>
    </source>
</evidence>
<dbReference type="PANTHER" id="PTHR35526:SF3">
    <property type="entry name" value="ANTI-SIGMA-F FACTOR RSBW"/>
    <property type="match status" value="1"/>
</dbReference>
<dbReference type="Gene3D" id="3.30.565.10">
    <property type="entry name" value="Histidine kinase-like ATPase, C-terminal domain"/>
    <property type="match status" value="1"/>
</dbReference>
<dbReference type="InterPro" id="IPR050267">
    <property type="entry name" value="Anti-sigma-factor_SerPK"/>
</dbReference>
<dbReference type="GO" id="GO:0004674">
    <property type="term" value="F:protein serine/threonine kinase activity"/>
    <property type="evidence" value="ECO:0007669"/>
    <property type="project" value="UniProtKB-KW"/>
</dbReference>
<sequence>MRADLELAVSEFFSNCVRHSRGGRVVVGVQCAPGTVRLWVTDPGSDAPAAAPAARLPHPLALDGRGLCLVGAVCSRWGLDIGTTLTRAWCEVPAAPGPEGRLR</sequence>
<dbReference type="EMBL" id="JACCFO010000001">
    <property type="protein sequence ID" value="NYI98275.1"/>
    <property type="molecule type" value="Genomic_DNA"/>
</dbReference>
<dbReference type="AlphaFoldDB" id="A0A853BU54"/>
<keyword evidence="1" id="KW-0723">Serine/threonine-protein kinase</keyword>
<comment type="caution">
    <text evidence="3">The sequence shown here is derived from an EMBL/GenBank/DDBJ whole genome shotgun (WGS) entry which is preliminary data.</text>
</comment>
<accession>A0A853BU54</accession>
<keyword evidence="4" id="KW-1185">Reference proteome</keyword>
<gene>
    <name evidence="3" type="ORF">HNR12_004552</name>
</gene>
<protein>
    <submittedName>
        <fullName evidence="3">Anti-sigma regulatory factor (Ser/Thr protein kinase)</fullName>
    </submittedName>
</protein>
<keyword evidence="1" id="KW-0418">Kinase</keyword>
<dbReference type="PANTHER" id="PTHR35526">
    <property type="entry name" value="ANTI-SIGMA-F FACTOR RSBW-RELATED"/>
    <property type="match status" value="1"/>
</dbReference>
<feature type="domain" description="Histidine kinase/HSP90-like ATPase" evidence="2">
    <location>
        <begin position="3"/>
        <end position="72"/>
    </location>
</feature>
<evidence type="ECO:0000313" key="4">
    <source>
        <dbReference type="Proteomes" id="UP000575985"/>
    </source>
</evidence>
<dbReference type="InterPro" id="IPR003594">
    <property type="entry name" value="HATPase_dom"/>
</dbReference>
<dbReference type="CDD" id="cd16936">
    <property type="entry name" value="HATPase_RsbW-like"/>
    <property type="match status" value="1"/>
</dbReference>
<dbReference type="Proteomes" id="UP000575985">
    <property type="component" value="Unassembled WGS sequence"/>
</dbReference>
<dbReference type="Pfam" id="PF13581">
    <property type="entry name" value="HATPase_c_2"/>
    <property type="match status" value="1"/>
</dbReference>
<dbReference type="SUPFAM" id="SSF55874">
    <property type="entry name" value="ATPase domain of HSP90 chaperone/DNA topoisomerase II/histidine kinase"/>
    <property type="match status" value="1"/>
</dbReference>
<keyword evidence="1" id="KW-0808">Transferase</keyword>
<reference evidence="3 4" key="1">
    <citation type="submission" date="2020-07" db="EMBL/GenBank/DDBJ databases">
        <title>Sequencing the genomes of 1000 actinobacteria strains.</title>
        <authorList>
            <person name="Klenk H.-P."/>
        </authorList>
    </citation>
    <scope>NUCLEOTIDE SEQUENCE [LARGE SCALE GENOMIC DNA]</scope>
    <source>
        <strain evidence="3 4">DSM 45927</strain>
    </source>
</reference>
<organism evidence="3 4">
    <name type="scientific">Streptomonospora nanhaiensis</name>
    <dbReference type="NCBI Taxonomy" id="1323731"/>
    <lineage>
        <taxon>Bacteria</taxon>
        <taxon>Bacillati</taxon>
        <taxon>Actinomycetota</taxon>
        <taxon>Actinomycetes</taxon>
        <taxon>Streptosporangiales</taxon>
        <taxon>Nocardiopsidaceae</taxon>
        <taxon>Streptomonospora</taxon>
    </lineage>
</organism>
<evidence type="ECO:0000259" key="2">
    <source>
        <dbReference type="Pfam" id="PF13581"/>
    </source>
</evidence>
<evidence type="ECO:0000256" key="1">
    <source>
        <dbReference type="ARBA" id="ARBA00022527"/>
    </source>
</evidence>
<name>A0A853BU54_9ACTN</name>
<proteinExistence type="predicted"/>